<gene>
    <name evidence="2" type="ORF">P171DRAFT_432515</name>
</gene>
<dbReference type="Pfam" id="PF00583">
    <property type="entry name" value="Acetyltransf_1"/>
    <property type="match status" value="1"/>
</dbReference>
<comment type="caution">
    <text evidence="2">The sequence shown here is derived from an EMBL/GenBank/DDBJ whole genome shotgun (WGS) entry which is preliminary data.</text>
</comment>
<dbReference type="OrthoDB" id="10039976at2759"/>
<sequence length="226" mass="25067">MTSATVGFGLVPELACNVVRFKVFKCNNNASVEFVNMTTTKQKLTHRTWTKDGYFISTDPALIPIAELNTVFASDLFYWADALPEDVMRETLENSLCFGMYESPPAAPATSSTGPSETIQPKLIGFARCITDFTTFLYLTDVYVDPKMQGKGLGAWLIKCVQEVIEAMPHLRRSMLFTSSWEKSVPFYEKLMGMSVLECKRPAEGEKGGGVAVMQMKGPAFPDALR</sequence>
<proteinExistence type="predicted"/>
<organism evidence="2 3">
    <name type="scientific">Karstenula rhodostoma CBS 690.94</name>
    <dbReference type="NCBI Taxonomy" id="1392251"/>
    <lineage>
        <taxon>Eukaryota</taxon>
        <taxon>Fungi</taxon>
        <taxon>Dikarya</taxon>
        <taxon>Ascomycota</taxon>
        <taxon>Pezizomycotina</taxon>
        <taxon>Dothideomycetes</taxon>
        <taxon>Pleosporomycetidae</taxon>
        <taxon>Pleosporales</taxon>
        <taxon>Massarineae</taxon>
        <taxon>Didymosphaeriaceae</taxon>
        <taxon>Karstenula</taxon>
    </lineage>
</organism>
<feature type="domain" description="N-acetyltransferase" evidence="1">
    <location>
        <begin position="66"/>
        <end position="219"/>
    </location>
</feature>
<evidence type="ECO:0000259" key="1">
    <source>
        <dbReference type="PROSITE" id="PS51186"/>
    </source>
</evidence>
<keyword evidence="3" id="KW-1185">Reference proteome</keyword>
<accession>A0A9P4PJK7</accession>
<evidence type="ECO:0000313" key="3">
    <source>
        <dbReference type="Proteomes" id="UP000799764"/>
    </source>
</evidence>
<protein>
    <recommendedName>
        <fullName evidence="1">N-acetyltransferase domain-containing protein</fullName>
    </recommendedName>
</protein>
<dbReference type="Proteomes" id="UP000799764">
    <property type="component" value="Unassembled WGS sequence"/>
</dbReference>
<dbReference type="InterPro" id="IPR053144">
    <property type="entry name" value="Acetyltransferase_Butenolide"/>
</dbReference>
<dbReference type="SUPFAM" id="SSF55729">
    <property type="entry name" value="Acyl-CoA N-acyltransferases (Nat)"/>
    <property type="match status" value="1"/>
</dbReference>
<dbReference type="Gene3D" id="3.40.630.30">
    <property type="match status" value="1"/>
</dbReference>
<dbReference type="PANTHER" id="PTHR43233">
    <property type="entry name" value="FAMILY N-ACETYLTRANSFERASE, PUTATIVE (AFU_ORTHOLOGUE AFUA_6G03350)-RELATED"/>
    <property type="match status" value="1"/>
</dbReference>
<dbReference type="InterPro" id="IPR016181">
    <property type="entry name" value="Acyl_CoA_acyltransferase"/>
</dbReference>
<dbReference type="AlphaFoldDB" id="A0A9P4PJK7"/>
<name>A0A9P4PJK7_9PLEO</name>
<dbReference type="PANTHER" id="PTHR43233:SF1">
    <property type="entry name" value="FAMILY N-ACETYLTRANSFERASE, PUTATIVE (AFU_ORTHOLOGUE AFUA_6G03350)-RELATED"/>
    <property type="match status" value="1"/>
</dbReference>
<reference evidence="2" key="1">
    <citation type="journal article" date="2020" name="Stud. Mycol.">
        <title>101 Dothideomycetes genomes: a test case for predicting lifestyles and emergence of pathogens.</title>
        <authorList>
            <person name="Haridas S."/>
            <person name="Albert R."/>
            <person name="Binder M."/>
            <person name="Bloem J."/>
            <person name="Labutti K."/>
            <person name="Salamov A."/>
            <person name="Andreopoulos B."/>
            <person name="Baker S."/>
            <person name="Barry K."/>
            <person name="Bills G."/>
            <person name="Bluhm B."/>
            <person name="Cannon C."/>
            <person name="Castanera R."/>
            <person name="Culley D."/>
            <person name="Daum C."/>
            <person name="Ezra D."/>
            <person name="Gonzalez J."/>
            <person name="Henrissat B."/>
            <person name="Kuo A."/>
            <person name="Liang C."/>
            <person name="Lipzen A."/>
            <person name="Lutzoni F."/>
            <person name="Magnuson J."/>
            <person name="Mondo S."/>
            <person name="Nolan M."/>
            <person name="Ohm R."/>
            <person name="Pangilinan J."/>
            <person name="Park H.-J."/>
            <person name="Ramirez L."/>
            <person name="Alfaro M."/>
            <person name="Sun H."/>
            <person name="Tritt A."/>
            <person name="Yoshinaga Y."/>
            <person name="Zwiers L.-H."/>
            <person name="Turgeon B."/>
            <person name="Goodwin S."/>
            <person name="Spatafora J."/>
            <person name="Crous P."/>
            <person name="Grigoriev I."/>
        </authorList>
    </citation>
    <scope>NUCLEOTIDE SEQUENCE</scope>
    <source>
        <strain evidence="2">CBS 690.94</strain>
    </source>
</reference>
<dbReference type="PROSITE" id="PS51186">
    <property type="entry name" value="GNAT"/>
    <property type="match status" value="1"/>
</dbReference>
<dbReference type="CDD" id="cd04301">
    <property type="entry name" value="NAT_SF"/>
    <property type="match status" value="1"/>
</dbReference>
<dbReference type="InterPro" id="IPR000182">
    <property type="entry name" value="GNAT_dom"/>
</dbReference>
<dbReference type="EMBL" id="MU001501">
    <property type="protein sequence ID" value="KAF2444493.1"/>
    <property type="molecule type" value="Genomic_DNA"/>
</dbReference>
<dbReference type="GO" id="GO:0016747">
    <property type="term" value="F:acyltransferase activity, transferring groups other than amino-acyl groups"/>
    <property type="evidence" value="ECO:0007669"/>
    <property type="project" value="InterPro"/>
</dbReference>
<evidence type="ECO:0000313" key="2">
    <source>
        <dbReference type="EMBL" id="KAF2444493.1"/>
    </source>
</evidence>